<dbReference type="EMBL" id="KN831771">
    <property type="protein sequence ID" value="KIM46309.1"/>
    <property type="molecule type" value="Genomic_DNA"/>
</dbReference>
<proteinExistence type="predicted"/>
<feature type="compositionally biased region" description="Basic and acidic residues" evidence="1">
    <location>
        <begin position="517"/>
        <end position="526"/>
    </location>
</feature>
<keyword evidence="3" id="KW-1185">Reference proteome</keyword>
<reference evidence="3" key="2">
    <citation type="submission" date="2015-01" db="EMBL/GenBank/DDBJ databases">
        <title>Evolutionary Origins and Diversification of the Mycorrhizal Mutualists.</title>
        <authorList>
            <consortium name="DOE Joint Genome Institute"/>
            <consortium name="Mycorrhizal Genomics Consortium"/>
            <person name="Kohler A."/>
            <person name="Kuo A."/>
            <person name="Nagy L.G."/>
            <person name="Floudas D."/>
            <person name="Copeland A."/>
            <person name="Barry K.W."/>
            <person name="Cichocki N."/>
            <person name="Veneault-Fourrey C."/>
            <person name="LaButti K."/>
            <person name="Lindquist E.A."/>
            <person name="Lipzen A."/>
            <person name="Lundell T."/>
            <person name="Morin E."/>
            <person name="Murat C."/>
            <person name="Riley R."/>
            <person name="Ohm R."/>
            <person name="Sun H."/>
            <person name="Tunlid A."/>
            <person name="Henrissat B."/>
            <person name="Grigoriev I.V."/>
            <person name="Hibbett D.S."/>
            <person name="Martin F."/>
        </authorList>
    </citation>
    <scope>NUCLEOTIDE SEQUENCE [LARGE SCALE GENOMIC DNA]</scope>
    <source>
        <strain evidence="3">h7</strain>
    </source>
</reference>
<feature type="compositionally biased region" description="Low complexity" evidence="1">
    <location>
        <begin position="407"/>
        <end position="419"/>
    </location>
</feature>
<feature type="compositionally biased region" description="Pro residues" evidence="1">
    <location>
        <begin position="116"/>
        <end position="130"/>
    </location>
</feature>
<reference evidence="2 3" key="1">
    <citation type="submission" date="2014-04" db="EMBL/GenBank/DDBJ databases">
        <authorList>
            <consortium name="DOE Joint Genome Institute"/>
            <person name="Kuo A."/>
            <person name="Gay G."/>
            <person name="Dore J."/>
            <person name="Kohler A."/>
            <person name="Nagy L.G."/>
            <person name="Floudas D."/>
            <person name="Copeland A."/>
            <person name="Barry K.W."/>
            <person name="Cichocki N."/>
            <person name="Veneault-Fourrey C."/>
            <person name="LaButti K."/>
            <person name="Lindquist E.A."/>
            <person name="Lipzen A."/>
            <person name="Lundell T."/>
            <person name="Morin E."/>
            <person name="Murat C."/>
            <person name="Sun H."/>
            <person name="Tunlid A."/>
            <person name="Henrissat B."/>
            <person name="Grigoriev I.V."/>
            <person name="Hibbett D.S."/>
            <person name="Martin F."/>
            <person name="Nordberg H.P."/>
            <person name="Cantor M.N."/>
            <person name="Hua S.X."/>
        </authorList>
    </citation>
    <scope>NUCLEOTIDE SEQUENCE [LARGE SCALE GENOMIC DNA]</scope>
    <source>
        <strain evidence="3">h7</strain>
    </source>
</reference>
<feature type="compositionally biased region" description="Low complexity" evidence="1">
    <location>
        <begin position="27"/>
        <end position="41"/>
    </location>
</feature>
<feature type="compositionally biased region" description="Basic and acidic residues" evidence="1">
    <location>
        <begin position="491"/>
        <end position="501"/>
    </location>
</feature>
<dbReference type="Proteomes" id="UP000053424">
    <property type="component" value="Unassembled WGS sequence"/>
</dbReference>
<feature type="compositionally biased region" description="Low complexity" evidence="1">
    <location>
        <begin position="502"/>
        <end position="515"/>
    </location>
</feature>
<feature type="compositionally biased region" description="Polar residues" evidence="1">
    <location>
        <begin position="279"/>
        <end position="289"/>
    </location>
</feature>
<evidence type="ECO:0000313" key="3">
    <source>
        <dbReference type="Proteomes" id="UP000053424"/>
    </source>
</evidence>
<evidence type="ECO:0000313" key="2">
    <source>
        <dbReference type="EMBL" id="KIM46309.1"/>
    </source>
</evidence>
<feature type="compositionally biased region" description="Polar residues" evidence="1">
    <location>
        <begin position="578"/>
        <end position="594"/>
    </location>
</feature>
<feature type="compositionally biased region" description="Basic and acidic residues" evidence="1">
    <location>
        <begin position="239"/>
        <end position="254"/>
    </location>
</feature>
<feature type="region of interest" description="Disordered" evidence="1">
    <location>
        <begin position="56"/>
        <end position="318"/>
    </location>
</feature>
<feature type="region of interest" description="Disordered" evidence="1">
    <location>
        <begin position="1"/>
        <end position="44"/>
    </location>
</feature>
<dbReference type="HOGENOM" id="CLU_435488_0_0_1"/>
<accession>A0A0C3CQD0</accession>
<feature type="compositionally biased region" description="Pro residues" evidence="1">
    <location>
        <begin position="83"/>
        <end position="98"/>
    </location>
</feature>
<dbReference type="OrthoDB" id="3068267at2759"/>
<protein>
    <submittedName>
        <fullName evidence="2">Uncharacterized protein</fullName>
    </submittedName>
</protein>
<gene>
    <name evidence="2" type="ORF">M413DRAFT_310869</name>
</gene>
<dbReference type="SMART" id="SM00726">
    <property type="entry name" value="UIM"/>
    <property type="match status" value="2"/>
</dbReference>
<sequence length="628" mass="68848">MARTPFDPLDPDYGPQTVHSSDLFFINNPMNSQQNNNPSPSISTQLYPYHQQAFHHYTPPVHDGSRPLSYPRQSVYPSYVPNNPIPPPPLPPKPPPAVYPQIAPTAYAGPSRPHLTQPPPLPPPPPPPPQEVQNEEPIDDSNELAMVLALSQSESTERKKMEEQLLDQEEQDLARALAESMSMLPTGGLDTNPFVLPASQVASSSRTEASPKRPPDGLPAQDASHKLEFPADPTNPFADIRRHDQWHVPDKPQEDVPSIAESSSLKRFSFDGLSFPISEPTNETTENARSTSRPLSISSVSSLPYTLPDPPTRSNTLDAKDALPEYSQAGATQFTPQDAPVAGPSTIPTNVDVVHIAESMDTVLVFDDEAYARQLEAEEQELSRQYLEEKNRPPDMQGEQPLGEGLPQYPSSIPQQSSWQRIEMVPSRLIIPSQATPAVSGGASRPTPTQPQPPAFGGAQLRQHEFLPRPVSSMPEAGPSAMFYSSPGPRRQSDADTRSDASHQSSGHSSTGPQTAHPERLTRVHQIEQPPPQSSPERRPSYSSAGPQTAHPERSNHVRRIEQQPPHSNPERHPGYSTVPSPQADNRVPSTTHHLPSPAALNAHHFLDRELLLGVCTSFTCNFHNSLN</sequence>
<feature type="compositionally biased region" description="Low complexity" evidence="1">
    <location>
        <begin position="290"/>
        <end position="302"/>
    </location>
</feature>
<name>A0A0C3CQD0_HEBCY</name>
<feature type="region of interest" description="Disordered" evidence="1">
    <location>
        <begin position="389"/>
        <end position="419"/>
    </location>
</feature>
<dbReference type="InterPro" id="IPR003903">
    <property type="entry name" value="UIM_dom"/>
</dbReference>
<evidence type="ECO:0000256" key="1">
    <source>
        <dbReference type="SAM" id="MobiDB-lite"/>
    </source>
</evidence>
<dbReference type="AlphaFoldDB" id="A0A0C3CQD0"/>
<feature type="compositionally biased region" description="Basic and acidic residues" evidence="1">
    <location>
        <begin position="551"/>
        <end position="562"/>
    </location>
</feature>
<feature type="region of interest" description="Disordered" evidence="1">
    <location>
        <begin position="436"/>
        <end position="596"/>
    </location>
</feature>
<organism evidence="2 3">
    <name type="scientific">Hebeloma cylindrosporum</name>
    <dbReference type="NCBI Taxonomy" id="76867"/>
    <lineage>
        <taxon>Eukaryota</taxon>
        <taxon>Fungi</taxon>
        <taxon>Dikarya</taxon>
        <taxon>Basidiomycota</taxon>
        <taxon>Agaricomycotina</taxon>
        <taxon>Agaricomycetes</taxon>
        <taxon>Agaricomycetidae</taxon>
        <taxon>Agaricales</taxon>
        <taxon>Agaricineae</taxon>
        <taxon>Hymenogastraceae</taxon>
        <taxon>Hebeloma</taxon>
    </lineage>
</organism>
<feature type="compositionally biased region" description="Acidic residues" evidence="1">
    <location>
        <begin position="133"/>
        <end position="142"/>
    </location>
</feature>